<dbReference type="SUPFAM" id="SSF55729">
    <property type="entry name" value="Acyl-CoA N-acyltransferases (Nat)"/>
    <property type="match status" value="1"/>
</dbReference>
<name>A0A162CRZ7_9FLAO</name>
<dbReference type="Proteomes" id="UP000076715">
    <property type="component" value="Unassembled WGS sequence"/>
</dbReference>
<dbReference type="RefSeq" id="WP_066312716.1">
    <property type="nucleotide sequence ID" value="NZ_CANLSS010000019.1"/>
</dbReference>
<sequence>MNYKFSPIKTDNISIKEITSLLKLTFPNAKKYTEKFVSWQYAKNPVGPMIGYNAYLDGELAAHYALMPIKAFVFGKEEKGLLSLNTATHPNHRGKKLFTKLARESFKAATEQGFGFVIGVANAQSTPGFLKKLDFQFVGMLEAKLGLGKITHKKESTSIDYQRNWDEDVIQWRLSNPELPYAIKNNKITSATAHFGIQAMLKKFEKKYNIEDTQTNLGFKPIKLWIGIDDTINWKKSFYFDIPLKMRPSPLNLIFKDLTSENRKFDFLGVRFSALDFDAY</sequence>
<accession>A0A162CRZ7</accession>
<evidence type="ECO:0000313" key="1">
    <source>
        <dbReference type="EMBL" id="KZS41294.1"/>
    </source>
</evidence>
<dbReference type="AlphaFoldDB" id="A0A162CRZ7"/>
<organism evidence="1 2">
    <name type="scientific">Aquimarina aggregata</name>
    <dbReference type="NCBI Taxonomy" id="1642818"/>
    <lineage>
        <taxon>Bacteria</taxon>
        <taxon>Pseudomonadati</taxon>
        <taxon>Bacteroidota</taxon>
        <taxon>Flavobacteriia</taxon>
        <taxon>Flavobacteriales</taxon>
        <taxon>Flavobacteriaceae</taxon>
        <taxon>Aquimarina</taxon>
    </lineage>
</organism>
<evidence type="ECO:0000313" key="2">
    <source>
        <dbReference type="Proteomes" id="UP000076715"/>
    </source>
</evidence>
<protein>
    <submittedName>
        <fullName evidence="1">Uncharacterized protein</fullName>
    </submittedName>
</protein>
<gene>
    <name evidence="1" type="ORF">AWE51_23095</name>
</gene>
<dbReference type="OrthoDB" id="5570877at2"/>
<dbReference type="InterPro" id="IPR016181">
    <property type="entry name" value="Acyl_CoA_acyltransferase"/>
</dbReference>
<dbReference type="Pfam" id="PF13527">
    <property type="entry name" value="Acetyltransf_9"/>
    <property type="match status" value="1"/>
</dbReference>
<dbReference type="STRING" id="1642818.AWE51_23095"/>
<dbReference type="Gene3D" id="3.40.630.30">
    <property type="match status" value="1"/>
</dbReference>
<reference evidence="1 2" key="1">
    <citation type="submission" date="2016-01" db="EMBL/GenBank/DDBJ databases">
        <title>The draft genome sequence of Aquimarina sp. RZW4-3-2.</title>
        <authorList>
            <person name="Wang Y."/>
        </authorList>
    </citation>
    <scope>NUCLEOTIDE SEQUENCE [LARGE SCALE GENOMIC DNA]</scope>
    <source>
        <strain evidence="1 2">RZW4-3-2</strain>
    </source>
</reference>
<dbReference type="EMBL" id="LQRT01000006">
    <property type="protein sequence ID" value="KZS41294.1"/>
    <property type="molecule type" value="Genomic_DNA"/>
</dbReference>
<proteinExistence type="predicted"/>
<keyword evidence="2" id="KW-1185">Reference proteome</keyword>
<comment type="caution">
    <text evidence="1">The sequence shown here is derived from an EMBL/GenBank/DDBJ whole genome shotgun (WGS) entry which is preliminary data.</text>
</comment>